<reference evidence="1 2" key="1">
    <citation type="submission" date="2019-03" db="EMBL/GenBank/DDBJ databases">
        <title>Genomic Encyclopedia of Type Strains, Phase IV (KMG-IV): sequencing the most valuable type-strain genomes for metagenomic binning, comparative biology and taxonomic classification.</title>
        <authorList>
            <person name="Goeker M."/>
        </authorList>
    </citation>
    <scope>NUCLEOTIDE SEQUENCE [LARGE SCALE GENOMIC DNA]</scope>
    <source>
        <strain evidence="1 2">DSM 104836</strain>
    </source>
</reference>
<name>A0A4R3JIR5_9RHOB</name>
<organism evidence="1 2">
    <name type="scientific">Primorskyibacter sedentarius</name>
    <dbReference type="NCBI Taxonomy" id="745311"/>
    <lineage>
        <taxon>Bacteria</taxon>
        <taxon>Pseudomonadati</taxon>
        <taxon>Pseudomonadota</taxon>
        <taxon>Alphaproteobacteria</taxon>
        <taxon>Rhodobacterales</taxon>
        <taxon>Roseobacteraceae</taxon>
        <taxon>Primorskyibacter</taxon>
    </lineage>
</organism>
<dbReference type="AlphaFoldDB" id="A0A4R3JIR5"/>
<comment type="caution">
    <text evidence="1">The sequence shown here is derived from an EMBL/GenBank/DDBJ whole genome shotgun (WGS) entry which is preliminary data.</text>
</comment>
<dbReference type="Gene3D" id="3.40.630.40">
    <property type="entry name" value="Zn-dependent exopeptidases"/>
    <property type="match status" value="1"/>
</dbReference>
<keyword evidence="2" id="KW-1185">Reference proteome</keyword>
<dbReference type="RefSeq" id="WP_132244052.1">
    <property type="nucleotide sequence ID" value="NZ_CBDUOC010000049.1"/>
</dbReference>
<dbReference type="OrthoDB" id="9802050at2"/>
<dbReference type="InterPro" id="IPR007709">
    <property type="entry name" value="N-FG_amidohydro"/>
</dbReference>
<dbReference type="SUPFAM" id="SSF53187">
    <property type="entry name" value="Zn-dependent exopeptidases"/>
    <property type="match status" value="1"/>
</dbReference>
<dbReference type="Pfam" id="PF05013">
    <property type="entry name" value="FGase"/>
    <property type="match status" value="1"/>
</dbReference>
<sequence length="287" mass="31940">MPKVAYHVMPPEARTSCVVFASPHSGRDYPWSFLRGTELDEHSIRTSEDAYVDRLFECAPQFGAPLLKAGAPRAFIDYNRSADELDPALIEGVRRTVHNPRVASGLGVLPRVVGNGRAIYRGKLPLTEAHRRLNRYWQPYHAQLQSLLDQAHVQFGLSVLVDCHSMPHEAVDNMTRIGSPPPEIVLGDRFGASADGEVVDRIEAAFVSAGLRVARNAPFAGAFITQHYGRPARMQHAVQIEIDRAIYMDEKSIRPNSNFHDFRRLLRGVISEIASIGQAMERPLAAE</sequence>
<dbReference type="Proteomes" id="UP000295696">
    <property type="component" value="Unassembled WGS sequence"/>
</dbReference>
<evidence type="ECO:0000313" key="1">
    <source>
        <dbReference type="EMBL" id="TCS65395.1"/>
    </source>
</evidence>
<accession>A0A4R3JIR5</accession>
<evidence type="ECO:0000313" key="2">
    <source>
        <dbReference type="Proteomes" id="UP000295696"/>
    </source>
</evidence>
<protein>
    <submittedName>
        <fullName evidence="1">N-formylglutamate deformylase</fullName>
    </submittedName>
</protein>
<dbReference type="EMBL" id="SLZU01000004">
    <property type="protein sequence ID" value="TCS65395.1"/>
    <property type="molecule type" value="Genomic_DNA"/>
</dbReference>
<proteinExistence type="predicted"/>
<gene>
    <name evidence="1" type="ORF">EDD52_104182</name>
</gene>